<feature type="region of interest" description="Disordered" evidence="1">
    <location>
        <begin position="88"/>
        <end position="187"/>
    </location>
</feature>
<dbReference type="AlphaFoldDB" id="A0A9W6Z9A1"/>
<feature type="region of interest" description="Disordered" evidence="1">
    <location>
        <begin position="1"/>
        <end position="72"/>
    </location>
</feature>
<comment type="caution">
    <text evidence="2">The sequence shown here is derived from an EMBL/GenBank/DDBJ whole genome shotgun (WGS) entry which is preliminary data.</text>
</comment>
<dbReference type="EMBL" id="BRXZ01000506">
    <property type="protein sequence ID" value="GMH46389.1"/>
    <property type="molecule type" value="Genomic_DNA"/>
</dbReference>
<feature type="compositionally biased region" description="Polar residues" evidence="1">
    <location>
        <begin position="7"/>
        <end position="17"/>
    </location>
</feature>
<evidence type="ECO:0000313" key="2">
    <source>
        <dbReference type="EMBL" id="GMH46389.1"/>
    </source>
</evidence>
<gene>
    <name evidence="2" type="ORF">TrRE_jg7722</name>
</gene>
<protein>
    <submittedName>
        <fullName evidence="2">Uncharacterized protein</fullName>
    </submittedName>
</protein>
<evidence type="ECO:0000313" key="3">
    <source>
        <dbReference type="Proteomes" id="UP001165082"/>
    </source>
</evidence>
<proteinExistence type="predicted"/>
<feature type="non-terminal residue" evidence="2">
    <location>
        <position position="187"/>
    </location>
</feature>
<name>A0A9W6Z9A1_9STRA</name>
<accession>A0A9W6Z9A1</accession>
<keyword evidence="3" id="KW-1185">Reference proteome</keyword>
<feature type="compositionally biased region" description="Low complexity" evidence="1">
    <location>
        <begin position="101"/>
        <end position="121"/>
    </location>
</feature>
<dbReference type="Proteomes" id="UP001165082">
    <property type="component" value="Unassembled WGS sequence"/>
</dbReference>
<evidence type="ECO:0000256" key="1">
    <source>
        <dbReference type="SAM" id="MobiDB-lite"/>
    </source>
</evidence>
<sequence>MARGKKQGTTNSTSDNNLHIDPATTKKLSHTLGISEDEVKSMLAAKGGDGPPASSRRALQSSQSDAVEAKAPTMSAAWADFMDDDCADVDVDLGSSKKDGPSAPSSNKESASSGSSSKSPTPADPDAPYALPIKTSSEEHKDQAGILAQTGTLDWDIVGRSRKSSTELGPLDICEPTKLTPEAFEGK</sequence>
<organism evidence="2 3">
    <name type="scientific">Triparma retinervis</name>
    <dbReference type="NCBI Taxonomy" id="2557542"/>
    <lineage>
        <taxon>Eukaryota</taxon>
        <taxon>Sar</taxon>
        <taxon>Stramenopiles</taxon>
        <taxon>Ochrophyta</taxon>
        <taxon>Bolidophyceae</taxon>
        <taxon>Parmales</taxon>
        <taxon>Triparmaceae</taxon>
        <taxon>Triparma</taxon>
    </lineage>
</organism>
<reference evidence="2" key="1">
    <citation type="submission" date="2022-07" db="EMBL/GenBank/DDBJ databases">
        <title>Genome analysis of Parmales, a sister group of diatoms, reveals the evolutionary specialization of diatoms from phago-mixotrophs to photoautotrophs.</title>
        <authorList>
            <person name="Ban H."/>
            <person name="Sato S."/>
            <person name="Yoshikawa S."/>
            <person name="Kazumasa Y."/>
            <person name="Nakamura Y."/>
            <person name="Ichinomiya M."/>
            <person name="Saitoh K."/>
            <person name="Sato N."/>
            <person name="Blanc-Mathieu R."/>
            <person name="Endo H."/>
            <person name="Kuwata A."/>
            <person name="Ogata H."/>
        </authorList>
    </citation>
    <scope>NUCLEOTIDE SEQUENCE</scope>
</reference>
<feature type="compositionally biased region" description="Low complexity" evidence="1">
    <location>
        <begin position="51"/>
        <end position="64"/>
    </location>
</feature>